<name>A0ABV6PSJ7_9BURK</name>
<feature type="domain" description="Metallo-beta-lactamase" evidence="2">
    <location>
        <begin position="69"/>
        <end position="255"/>
    </location>
</feature>
<organism evidence="3 4">
    <name type="scientific">Ottowia pentelensis</name>
    <dbReference type="NCBI Taxonomy" id="511108"/>
    <lineage>
        <taxon>Bacteria</taxon>
        <taxon>Pseudomonadati</taxon>
        <taxon>Pseudomonadota</taxon>
        <taxon>Betaproteobacteria</taxon>
        <taxon>Burkholderiales</taxon>
        <taxon>Comamonadaceae</taxon>
        <taxon>Ottowia</taxon>
    </lineage>
</organism>
<dbReference type="InterPro" id="IPR036866">
    <property type="entry name" value="RibonucZ/Hydroxyglut_hydro"/>
</dbReference>
<accession>A0ABV6PSJ7</accession>
<evidence type="ECO:0000313" key="4">
    <source>
        <dbReference type="Proteomes" id="UP001589834"/>
    </source>
</evidence>
<keyword evidence="4" id="KW-1185">Reference proteome</keyword>
<evidence type="ECO:0000256" key="1">
    <source>
        <dbReference type="SAM" id="SignalP"/>
    </source>
</evidence>
<dbReference type="PANTHER" id="PTHR42951:SF20">
    <property type="entry name" value="BETA LACTAMASE"/>
    <property type="match status" value="1"/>
</dbReference>
<feature type="chain" id="PRO_5047459674" evidence="1">
    <location>
        <begin position="34"/>
        <end position="328"/>
    </location>
</feature>
<dbReference type="Proteomes" id="UP001589834">
    <property type="component" value="Unassembled WGS sequence"/>
</dbReference>
<dbReference type="SMART" id="SM00849">
    <property type="entry name" value="Lactamase_B"/>
    <property type="match status" value="1"/>
</dbReference>
<keyword evidence="1" id="KW-0732">Signal</keyword>
<dbReference type="PANTHER" id="PTHR42951">
    <property type="entry name" value="METALLO-BETA-LACTAMASE DOMAIN-CONTAINING"/>
    <property type="match status" value="1"/>
</dbReference>
<dbReference type="PROSITE" id="PS51318">
    <property type="entry name" value="TAT"/>
    <property type="match status" value="1"/>
</dbReference>
<sequence>MQAALDRRQLLARCACAAFTAGFAGAWSRYAEAADAPAVPEMKAEEAAPGCWYVQGQSALGSPANQNFISNAGFIVTSAGVVVIDALGSPALAERLLGEIRKVTPQKVTHVILTHYHADHVYGLQVFADAGAKIIAQQNGREYLNSETARQRLEVSRKDLAPWIDGQTRLVPATQWIDGRTELTVGDTQLILQPVGPAHTPDDLVIYVPARKLLYAGDLVFRNRIPFVGEADSGHWIQSLDQLLAFGAEVIVPGHGPISTDARKDMQLTRDYLVYLRKTMGAAARDMTPFDEAYQATDWSQWENLPLFGPANRMNAYNTYLLMEHETK</sequence>
<evidence type="ECO:0000259" key="2">
    <source>
        <dbReference type="SMART" id="SM00849"/>
    </source>
</evidence>
<dbReference type="EMBL" id="JBHLTN010000018">
    <property type="protein sequence ID" value="MFC0592801.1"/>
    <property type="molecule type" value="Genomic_DNA"/>
</dbReference>
<dbReference type="Pfam" id="PF00753">
    <property type="entry name" value="Lactamase_B"/>
    <property type="match status" value="1"/>
</dbReference>
<dbReference type="InterPro" id="IPR001279">
    <property type="entry name" value="Metallo-B-lactamas"/>
</dbReference>
<evidence type="ECO:0000313" key="3">
    <source>
        <dbReference type="EMBL" id="MFC0592801.1"/>
    </source>
</evidence>
<dbReference type="InterPro" id="IPR006311">
    <property type="entry name" value="TAT_signal"/>
</dbReference>
<reference evidence="3 4" key="1">
    <citation type="submission" date="2024-09" db="EMBL/GenBank/DDBJ databases">
        <authorList>
            <person name="Sun Q."/>
            <person name="Mori K."/>
        </authorList>
    </citation>
    <scope>NUCLEOTIDE SEQUENCE [LARGE SCALE GENOMIC DNA]</scope>
    <source>
        <strain evidence="3 4">NCAIM B.02336</strain>
    </source>
</reference>
<feature type="signal peptide" evidence="1">
    <location>
        <begin position="1"/>
        <end position="33"/>
    </location>
</feature>
<proteinExistence type="predicted"/>
<dbReference type="SUPFAM" id="SSF56281">
    <property type="entry name" value="Metallo-hydrolase/oxidoreductase"/>
    <property type="match status" value="1"/>
</dbReference>
<comment type="caution">
    <text evidence="3">The sequence shown here is derived from an EMBL/GenBank/DDBJ whole genome shotgun (WGS) entry which is preliminary data.</text>
</comment>
<protein>
    <submittedName>
        <fullName evidence="3">MBL fold metallo-hydrolase</fullName>
    </submittedName>
</protein>
<gene>
    <name evidence="3" type="ORF">ACFFGG_09550</name>
</gene>
<dbReference type="Gene3D" id="3.60.15.10">
    <property type="entry name" value="Ribonuclease Z/Hydroxyacylglutathione hydrolase-like"/>
    <property type="match status" value="1"/>
</dbReference>
<dbReference type="CDD" id="cd16282">
    <property type="entry name" value="metallo-hydrolase-like_MBL-fold"/>
    <property type="match status" value="1"/>
</dbReference>
<dbReference type="InterPro" id="IPR050855">
    <property type="entry name" value="NDM-1-like"/>
</dbReference>
<dbReference type="RefSeq" id="WP_377482533.1">
    <property type="nucleotide sequence ID" value="NZ_JBHLTN010000018.1"/>
</dbReference>